<keyword evidence="3" id="KW-1185">Reference proteome</keyword>
<keyword evidence="1" id="KW-0472">Membrane</keyword>
<sequence>MFCHECHMKRQAVIVVIRITLELVAKTLVSVFAIVIHVGLCNRLRKKTIETKRVIAASQPWTDMLTIPQLTGWNLLPPF</sequence>
<evidence type="ECO:0000313" key="2">
    <source>
        <dbReference type="EMBL" id="GCC23853.1"/>
    </source>
</evidence>
<accession>A0A401S0C9</accession>
<keyword evidence="1" id="KW-0812">Transmembrane</keyword>
<proteinExistence type="predicted"/>
<evidence type="ECO:0000313" key="3">
    <source>
        <dbReference type="Proteomes" id="UP000287033"/>
    </source>
</evidence>
<reference evidence="2 3" key="1">
    <citation type="journal article" date="2018" name="Nat. Ecol. Evol.">
        <title>Shark genomes provide insights into elasmobranch evolution and the origin of vertebrates.</title>
        <authorList>
            <person name="Hara Y"/>
            <person name="Yamaguchi K"/>
            <person name="Onimaru K"/>
            <person name="Kadota M"/>
            <person name="Koyanagi M"/>
            <person name="Keeley SD"/>
            <person name="Tatsumi K"/>
            <person name="Tanaka K"/>
            <person name="Motone F"/>
            <person name="Kageyama Y"/>
            <person name="Nozu R"/>
            <person name="Adachi N"/>
            <person name="Nishimura O"/>
            <person name="Nakagawa R"/>
            <person name="Tanegashima C"/>
            <person name="Kiyatake I"/>
            <person name="Matsumoto R"/>
            <person name="Murakumo K"/>
            <person name="Nishida K"/>
            <person name="Terakita A"/>
            <person name="Kuratani S"/>
            <person name="Sato K"/>
            <person name="Hyodo S Kuraku.S."/>
        </authorList>
    </citation>
    <scope>NUCLEOTIDE SEQUENCE [LARGE SCALE GENOMIC DNA]</scope>
</reference>
<protein>
    <submittedName>
        <fullName evidence="2">Uncharacterized protein</fullName>
    </submittedName>
</protein>
<dbReference type="AlphaFoldDB" id="A0A401S0C9"/>
<gene>
    <name evidence="2" type="ORF">chiPu_0002251</name>
</gene>
<dbReference type="EMBL" id="BEZZ01000041">
    <property type="protein sequence ID" value="GCC23853.1"/>
    <property type="molecule type" value="Genomic_DNA"/>
</dbReference>
<feature type="transmembrane region" description="Helical" evidence="1">
    <location>
        <begin position="12"/>
        <end position="40"/>
    </location>
</feature>
<comment type="caution">
    <text evidence="2">The sequence shown here is derived from an EMBL/GenBank/DDBJ whole genome shotgun (WGS) entry which is preliminary data.</text>
</comment>
<name>A0A401S0C9_CHIPU</name>
<organism evidence="2 3">
    <name type="scientific">Chiloscyllium punctatum</name>
    <name type="common">Brownbanded bambooshark</name>
    <name type="synonym">Hemiscyllium punctatum</name>
    <dbReference type="NCBI Taxonomy" id="137246"/>
    <lineage>
        <taxon>Eukaryota</taxon>
        <taxon>Metazoa</taxon>
        <taxon>Chordata</taxon>
        <taxon>Craniata</taxon>
        <taxon>Vertebrata</taxon>
        <taxon>Chondrichthyes</taxon>
        <taxon>Elasmobranchii</taxon>
        <taxon>Galeomorphii</taxon>
        <taxon>Galeoidea</taxon>
        <taxon>Orectolobiformes</taxon>
        <taxon>Hemiscylliidae</taxon>
        <taxon>Chiloscyllium</taxon>
    </lineage>
</organism>
<keyword evidence="1" id="KW-1133">Transmembrane helix</keyword>
<dbReference type="Proteomes" id="UP000287033">
    <property type="component" value="Unassembled WGS sequence"/>
</dbReference>
<evidence type="ECO:0000256" key="1">
    <source>
        <dbReference type="SAM" id="Phobius"/>
    </source>
</evidence>